<protein>
    <recommendedName>
        <fullName evidence="3">DUF8035 domain-containing protein</fullName>
    </recommendedName>
</protein>
<dbReference type="VEuPathDB" id="FungiDB:I7I51_07854"/>
<feature type="compositionally biased region" description="Basic and acidic residues" evidence="1">
    <location>
        <begin position="552"/>
        <end position="561"/>
    </location>
</feature>
<name>A0A8A1LW78_AJECA</name>
<keyword evidence="2" id="KW-0472">Membrane</keyword>
<dbReference type="Proteomes" id="UP000663671">
    <property type="component" value="Chromosome 2"/>
</dbReference>
<keyword evidence="2" id="KW-0812">Transmembrane</keyword>
<feature type="compositionally biased region" description="Basic and acidic residues" evidence="1">
    <location>
        <begin position="571"/>
        <end position="586"/>
    </location>
</feature>
<accession>A0A8A1LW78</accession>
<organism evidence="4 5">
    <name type="scientific">Ajellomyces capsulatus</name>
    <name type="common">Darling's disease fungus</name>
    <name type="synonym">Histoplasma capsulatum</name>
    <dbReference type="NCBI Taxonomy" id="5037"/>
    <lineage>
        <taxon>Eukaryota</taxon>
        <taxon>Fungi</taxon>
        <taxon>Dikarya</taxon>
        <taxon>Ascomycota</taxon>
        <taxon>Pezizomycotina</taxon>
        <taxon>Eurotiomycetes</taxon>
        <taxon>Eurotiomycetidae</taxon>
        <taxon>Onygenales</taxon>
        <taxon>Ajellomycetaceae</taxon>
        <taxon>Histoplasma</taxon>
    </lineage>
</organism>
<feature type="region of interest" description="Disordered" evidence="1">
    <location>
        <begin position="506"/>
        <end position="594"/>
    </location>
</feature>
<feature type="region of interest" description="Disordered" evidence="1">
    <location>
        <begin position="334"/>
        <end position="398"/>
    </location>
</feature>
<feature type="region of interest" description="Disordered" evidence="1">
    <location>
        <begin position="419"/>
        <end position="474"/>
    </location>
</feature>
<feature type="compositionally biased region" description="Basic and acidic residues" evidence="1">
    <location>
        <begin position="748"/>
        <end position="790"/>
    </location>
</feature>
<reference evidence="4" key="1">
    <citation type="submission" date="2021-01" db="EMBL/GenBank/DDBJ databases">
        <title>Chromosome-level genome assembly of a human fungal pathogen reveals clustering of transcriptionally co-regulated genes.</title>
        <authorList>
            <person name="Voorhies M."/>
            <person name="Cohen S."/>
            <person name="Shea T.P."/>
            <person name="Petrus S."/>
            <person name="Munoz J.F."/>
            <person name="Poplawski S."/>
            <person name="Goldman W.E."/>
            <person name="Michael T."/>
            <person name="Cuomo C.A."/>
            <person name="Sil A."/>
            <person name="Beyhan S."/>
        </authorList>
    </citation>
    <scope>NUCLEOTIDE SEQUENCE</scope>
    <source>
        <strain evidence="4">WU24</strain>
    </source>
</reference>
<dbReference type="AlphaFoldDB" id="A0A8A1LW78"/>
<evidence type="ECO:0000313" key="4">
    <source>
        <dbReference type="EMBL" id="QSS58428.1"/>
    </source>
</evidence>
<dbReference type="PANTHER" id="PTHR42081">
    <property type="entry name" value="ZINC FINGER PROTEIN DHHC DOMAIN CONTAINING PROTEIN"/>
    <property type="match status" value="1"/>
</dbReference>
<dbReference type="PANTHER" id="PTHR42081:SF1">
    <property type="entry name" value="ZINC FINGER PROTEIN DHHC DOMAIN CONTAINING PROTEIN"/>
    <property type="match status" value="1"/>
</dbReference>
<feature type="compositionally biased region" description="Basic and acidic residues" evidence="1">
    <location>
        <begin position="520"/>
        <end position="544"/>
    </location>
</feature>
<evidence type="ECO:0000256" key="1">
    <source>
        <dbReference type="SAM" id="MobiDB-lite"/>
    </source>
</evidence>
<feature type="compositionally biased region" description="Basic and acidic residues" evidence="1">
    <location>
        <begin position="419"/>
        <end position="437"/>
    </location>
</feature>
<dbReference type="OrthoDB" id="5418088at2759"/>
<dbReference type="InterPro" id="IPR058348">
    <property type="entry name" value="DUF8035"/>
</dbReference>
<evidence type="ECO:0000313" key="5">
    <source>
        <dbReference type="Proteomes" id="UP000663671"/>
    </source>
</evidence>
<feature type="region of interest" description="Disordered" evidence="1">
    <location>
        <begin position="748"/>
        <end position="796"/>
    </location>
</feature>
<dbReference type="EMBL" id="CP069109">
    <property type="protein sequence ID" value="QSS58428.1"/>
    <property type="molecule type" value="Genomic_DNA"/>
</dbReference>
<gene>
    <name evidence="4" type="ORF">I7I51_07854</name>
</gene>
<sequence length="796" mass="91098">MTNTSWSTAGRVRQSPLVDRKFSKYIDLCKLTLYIPWIQLALSVAFDLPKFRIGRAHSFGLFQEIHINCLPGCRRNFFATQVSAVQVPSYVMSYPRHRQPSPVSKHSVDPMRASTGNMTVSSDIDPYNIPRVAYDGYYSSSIAGDRNLESSYRSYYYPVRSPRPNDDRSVDTHPISSYRLTNLPISSRTEYAVRPRGNTSSVADSTRRPLSVTIPSPNRLFAGYDSSRSPRPSSYYAATDAERYIVPASSLPSRHRRIFSSDDREGRLTLDDKEATTRMERANYLVAGRSPRMVYPVSAPTNTQQNIELGDSYSYTNPAEQFYRDFEATKDYRRDNYGSRKTRPLSFTGLERGLPQIPRDSRDSGPPPSARRSDRIGRGETHRSSSQKREGSVASYTSDILQRRSKVPVFIHQDGVKVSKHPEYSDSRELQSYRYDDDASTSQVSHHRHHAEDVRYNEVPPIGTESKGTGDLSVSSSLATAGLASGYSKDLLKGLEVDFGTRADERRVRDSVRGPRSSHKNGEPTKVHSEGEQDIDERLPDKDRRVHRHRIVEHSRREHSEGNVASRRTHHAGDSEYDYHNSRRQEGPSQRASDMLLPNEPIVSTPIDIISDERQREPYHTEFIRPREPEQLPKGILKPPKDKFPEDRTAVREGIAPLKDTTKKGIPKGARWTKVDRKLVTPAALEGERYEERPDYIIVLRVLTLEEIEEFAKKSSQIRGMVFLFTEKLLFFILIIAKAARYEAYRNERRRHRDDDEHSEEDRKPRLVIESSTESRRRSPPDPHHSESYKSRAPRS</sequence>
<feature type="transmembrane region" description="Helical" evidence="2">
    <location>
        <begin position="721"/>
        <end position="740"/>
    </location>
</feature>
<feature type="domain" description="DUF8035" evidence="3">
    <location>
        <begin position="670"/>
        <end position="719"/>
    </location>
</feature>
<feature type="compositionally biased region" description="Basic and acidic residues" evidence="1">
    <location>
        <begin position="371"/>
        <end position="391"/>
    </location>
</feature>
<evidence type="ECO:0000256" key="2">
    <source>
        <dbReference type="SAM" id="Phobius"/>
    </source>
</evidence>
<dbReference type="Pfam" id="PF26118">
    <property type="entry name" value="DUF8035"/>
    <property type="match status" value="1"/>
</dbReference>
<evidence type="ECO:0000259" key="3">
    <source>
        <dbReference type="Pfam" id="PF26118"/>
    </source>
</evidence>
<keyword evidence="2" id="KW-1133">Transmembrane helix</keyword>
<proteinExistence type="predicted"/>